<dbReference type="AlphaFoldDB" id="A0A1A9VFL0"/>
<evidence type="ECO:0000313" key="1">
    <source>
        <dbReference type="EnsemblMetazoa" id="GAUT035697-PA"/>
    </source>
</evidence>
<sequence>MNENYIIQVLGPRLLECKYKSSSINSVKIEYTFKTSALPVELVSHLQYERSKCSAVVLRHVGHVKSHTRIVPSLLSVAVGGGLLPSSSSTPQLLAHRHHRNSLNLVRAEYIYRKGDRKSRIHQKNVFSESYNFGRSISYNPLFRGDVNLPSNFVYLVLHRDIWTLLYRVGNLAANWSARGSLLASATSSKLSRHGAATHDVVVVPEVLVLNSYVFRTGELQQLPAVNSASKFLRRLKLWGVDDVAAVMVTKHADDAANIAKNVTDLIP</sequence>
<name>A0A1A9VFL0_GLOAU</name>
<protein>
    <submittedName>
        <fullName evidence="1">Uncharacterized protein</fullName>
    </submittedName>
</protein>
<dbReference type="EnsemblMetazoa" id="GAUT035697-RA">
    <property type="protein sequence ID" value="GAUT035697-PA"/>
    <property type="gene ID" value="GAUT035697"/>
</dbReference>
<accession>A0A1A9VFL0</accession>
<proteinExistence type="predicted"/>
<dbReference type="Proteomes" id="UP000078200">
    <property type="component" value="Unassembled WGS sequence"/>
</dbReference>
<organism evidence="1 2">
    <name type="scientific">Glossina austeni</name>
    <name type="common">Savannah tsetse fly</name>
    <dbReference type="NCBI Taxonomy" id="7395"/>
    <lineage>
        <taxon>Eukaryota</taxon>
        <taxon>Metazoa</taxon>
        <taxon>Ecdysozoa</taxon>
        <taxon>Arthropoda</taxon>
        <taxon>Hexapoda</taxon>
        <taxon>Insecta</taxon>
        <taxon>Pterygota</taxon>
        <taxon>Neoptera</taxon>
        <taxon>Endopterygota</taxon>
        <taxon>Diptera</taxon>
        <taxon>Brachycera</taxon>
        <taxon>Muscomorpha</taxon>
        <taxon>Hippoboscoidea</taxon>
        <taxon>Glossinidae</taxon>
        <taxon>Glossina</taxon>
    </lineage>
</organism>
<evidence type="ECO:0000313" key="2">
    <source>
        <dbReference type="Proteomes" id="UP000078200"/>
    </source>
</evidence>
<reference evidence="1" key="1">
    <citation type="submission" date="2020-05" db="UniProtKB">
        <authorList>
            <consortium name="EnsemblMetazoa"/>
        </authorList>
    </citation>
    <scope>IDENTIFICATION</scope>
    <source>
        <strain evidence="1">TTRI</strain>
    </source>
</reference>
<dbReference type="VEuPathDB" id="VectorBase:GAUT035697"/>
<keyword evidence="2" id="KW-1185">Reference proteome</keyword>